<dbReference type="Proteomes" id="UP001175271">
    <property type="component" value="Unassembled WGS sequence"/>
</dbReference>
<comment type="similarity">
    <text evidence="5">Belongs to the nucleoredoxin family.</text>
</comment>
<sequence length="202" mass="23063">MGNTGYPLTHLLKKIAFYELRVHDLDPPHYELKLGKPGMSLIKQGSFPLRHLIRCFSSNSSGFLKSVNLECREGGSKDVDFSKPTVLYFSAGWCRSCRLFTPKLKRFYDNVDGDMNVVWVSRDKSAEDQLEYYEKSLGPWPYIPFGNELIKEYLQNYEVKTIPAILLVGENGKVVDDAIRGKIENCCSPEDAKKIISEWKGQ</sequence>
<dbReference type="InterPro" id="IPR013766">
    <property type="entry name" value="Thioredoxin_domain"/>
</dbReference>
<evidence type="ECO:0000256" key="2">
    <source>
        <dbReference type="ARBA" id="ARBA00022737"/>
    </source>
</evidence>
<name>A0AA39LHX7_9BILA</name>
<dbReference type="PROSITE" id="PS51352">
    <property type="entry name" value="THIOREDOXIN_2"/>
    <property type="match status" value="1"/>
</dbReference>
<dbReference type="InterPro" id="IPR052259">
    <property type="entry name" value="Nucleoredoxin-like"/>
</dbReference>
<dbReference type="GO" id="GO:0047134">
    <property type="term" value="F:protein-disulfide reductase [NAD(P)H] activity"/>
    <property type="evidence" value="ECO:0007669"/>
    <property type="project" value="UniProtKB-EC"/>
</dbReference>
<comment type="catalytic activity">
    <reaction evidence="6">
        <text>[protein]-dithiol + NAD(+) = [protein]-disulfide + NADH + H(+)</text>
        <dbReference type="Rhea" id="RHEA:18749"/>
        <dbReference type="Rhea" id="RHEA-COMP:10593"/>
        <dbReference type="Rhea" id="RHEA-COMP:10594"/>
        <dbReference type="ChEBI" id="CHEBI:15378"/>
        <dbReference type="ChEBI" id="CHEBI:29950"/>
        <dbReference type="ChEBI" id="CHEBI:50058"/>
        <dbReference type="ChEBI" id="CHEBI:57540"/>
        <dbReference type="ChEBI" id="CHEBI:57945"/>
        <dbReference type="EC" id="1.8.1.8"/>
    </reaction>
</comment>
<keyword evidence="2" id="KW-0677">Repeat</keyword>
<dbReference type="AlphaFoldDB" id="A0AA39LHX7"/>
<evidence type="ECO:0000313" key="9">
    <source>
        <dbReference type="EMBL" id="KAK0397790.1"/>
    </source>
</evidence>
<evidence type="ECO:0000256" key="1">
    <source>
        <dbReference type="ARBA" id="ARBA00012612"/>
    </source>
</evidence>
<accession>A0AA39LHX7</accession>
<dbReference type="EMBL" id="JAUCMV010000005">
    <property type="protein sequence ID" value="KAK0397790.1"/>
    <property type="molecule type" value="Genomic_DNA"/>
</dbReference>
<dbReference type="SUPFAM" id="SSF52833">
    <property type="entry name" value="Thioredoxin-like"/>
    <property type="match status" value="1"/>
</dbReference>
<feature type="domain" description="Thioredoxin" evidence="8">
    <location>
        <begin position="58"/>
        <end position="201"/>
    </location>
</feature>
<proteinExistence type="inferred from homology"/>
<evidence type="ECO:0000256" key="3">
    <source>
        <dbReference type="ARBA" id="ARBA00023002"/>
    </source>
</evidence>
<dbReference type="InterPro" id="IPR012336">
    <property type="entry name" value="Thioredoxin-like_fold"/>
</dbReference>
<keyword evidence="3" id="KW-0560">Oxidoreductase</keyword>
<dbReference type="EC" id="1.8.1.8" evidence="1"/>
<evidence type="ECO:0000256" key="7">
    <source>
        <dbReference type="ARBA" id="ARBA00047804"/>
    </source>
</evidence>
<dbReference type="PANTHER" id="PTHR13871:SF18">
    <property type="entry name" value="THIOREDOXIN DOMAIN-CONTAINING PROTEIN"/>
    <property type="match status" value="1"/>
</dbReference>
<keyword evidence="4" id="KW-0520">NAD</keyword>
<dbReference type="Pfam" id="PF13905">
    <property type="entry name" value="Thioredoxin_8"/>
    <property type="match status" value="1"/>
</dbReference>
<keyword evidence="10" id="KW-1185">Reference proteome</keyword>
<evidence type="ECO:0000313" key="10">
    <source>
        <dbReference type="Proteomes" id="UP001175271"/>
    </source>
</evidence>
<evidence type="ECO:0000256" key="4">
    <source>
        <dbReference type="ARBA" id="ARBA00023027"/>
    </source>
</evidence>
<evidence type="ECO:0000259" key="8">
    <source>
        <dbReference type="PROSITE" id="PS51352"/>
    </source>
</evidence>
<reference evidence="9" key="1">
    <citation type="submission" date="2023-06" db="EMBL/GenBank/DDBJ databases">
        <title>Genomic analysis of the entomopathogenic nematode Steinernema hermaphroditum.</title>
        <authorList>
            <person name="Schwarz E.M."/>
            <person name="Heppert J.K."/>
            <person name="Baniya A."/>
            <person name="Schwartz H.T."/>
            <person name="Tan C.-H."/>
            <person name="Antoshechkin I."/>
            <person name="Sternberg P.W."/>
            <person name="Goodrich-Blair H."/>
            <person name="Dillman A.R."/>
        </authorList>
    </citation>
    <scope>NUCLEOTIDE SEQUENCE</scope>
    <source>
        <strain evidence="9">PS9179</strain>
        <tissue evidence="9">Whole animal</tissue>
    </source>
</reference>
<comment type="catalytic activity">
    <reaction evidence="7">
        <text>[protein]-dithiol + NADP(+) = [protein]-disulfide + NADPH + H(+)</text>
        <dbReference type="Rhea" id="RHEA:18753"/>
        <dbReference type="Rhea" id="RHEA-COMP:10593"/>
        <dbReference type="Rhea" id="RHEA-COMP:10594"/>
        <dbReference type="ChEBI" id="CHEBI:15378"/>
        <dbReference type="ChEBI" id="CHEBI:29950"/>
        <dbReference type="ChEBI" id="CHEBI:50058"/>
        <dbReference type="ChEBI" id="CHEBI:57783"/>
        <dbReference type="ChEBI" id="CHEBI:58349"/>
        <dbReference type="EC" id="1.8.1.8"/>
    </reaction>
</comment>
<gene>
    <name evidence="9" type="ORF">QR680_002272</name>
</gene>
<dbReference type="Gene3D" id="3.40.30.10">
    <property type="entry name" value="Glutaredoxin"/>
    <property type="match status" value="1"/>
</dbReference>
<dbReference type="InterPro" id="IPR036249">
    <property type="entry name" value="Thioredoxin-like_sf"/>
</dbReference>
<dbReference type="PANTHER" id="PTHR13871">
    <property type="entry name" value="THIOREDOXIN"/>
    <property type="match status" value="1"/>
</dbReference>
<comment type="caution">
    <text evidence="9">The sequence shown here is derived from an EMBL/GenBank/DDBJ whole genome shotgun (WGS) entry which is preliminary data.</text>
</comment>
<evidence type="ECO:0000256" key="6">
    <source>
        <dbReference type="ARBA" id="ARBA00047388"/>
    </source>
</evidence>
<organism evidence="9 10">
    <name type="scientific">Steinernema hermaphroditum</name>
    <dbReference type="NCBI Taxonomy" id="289476"/>
    <lineage>
        <taxon>Eukaryota</taxon>
        <taxon>Metazoa</taxon>
        <taxon>Ecdysozoa</taxon>
        <taxon>Nematoda</taxon>
        <taxon>Chromadorea</taxon>
        <taxon>Rhabditida</taxon>
        <taxon>Tylenchina</taxon>
        <taxon>Panagrolaimomorpha</taxon>
        <taxon>Strongyloidoidea</taxon>
        <taxon>Steinernematidae</taxon>
        <taxon>Steinernema</taxon>
    </lineage>
</organism>
<protein>
    <recommendedName>
        <fullName evidence="1">protein-disulfide reductase</fullName>
        <ecNumber evidence="1">1.8.1.8</ecNumber>
    </recommendedName>
</protein>
<evidence type="ECO:0000256" key="5">
    <source>
        <dbReference type="ARBA" id="ARBA00025782"/>
    </source>
</evidence>